<evidence type="ECO:0000256" key="3">
    <source>
        <dbReference type="ARBA" id="ARBA00022723"/>
    </source>
</evidence>
<dbReference type="InterPro" id="IPR015517">
    <property type="entry name" value="dCMP_deaminase-rel"/>
</dbReference>
<dbReference type="PIRSF" id="PIRSF006019">
    <property type="entry name" value="dCMP_deaminase"/>
    <property type="match status" value="1"/>
</dbReference>
<dbReference type="Pfam" id="PF00383">
    <property type="entry name" value="dCMP_cyt_deam_1"/>
    <property type="match status" value="1"/>
</dbReference>
<evidence type="ECO:0000313" key="8">
    <source>
        <dbReference type="Proteomes" id="UP000646946"/>
    </source>
</evidence>
<keyword evidence="8" id="KW-1185">Reference proteome</keyword>
<organism evidence="7 8">
    <name type="scientific">Candidatus Naiadarchaeum limnaeum</name>
    <dbReference type="NCBI Taxonomy" id="2756139"/>
    <lineage>
        <taxon>Archaea</taxon>
        <taxon>Candidatus Undinarchaeota</taxon>
        <taxon>Candidatus Undinarchaeia</taxon>
        <taxon>Candidatus Naiadarchaeales</taxon>
        <taxon>Candidatus Naiadarchaeaceae</taxon>
        <taxon>Candidatus Naiadarchaeum</taxon>
    </lineage>
</organism>
<reference evidence="7 8" key="1">
    <citation type="journal article" name="Nat. Commun.">
        <title>Undinarchaeota illuminate DPANN phylogeny and the impact of gene transfer on archaeal evolution.</title>
        <authorList>
            <person name="Dombrowski N."/>
            <person name="Williams T.A."/>
            <person name="Sun J."/>
            <person name="Woodcroft B.J."/>
            <person name="Lee J.H."/>
            <person name="Minh B.Q."/>
            <person name="Rinke C."/>
            <person name="Spang A."/>
        </authorList>
    </citation>
    <scope>NUCLEOTIDE SEQUENCE [LARGE SCALE GENOMIC DNA]</scope>
    <source>
        <strain evidence="7">MAG_bin1129</strain>
    </source>
</reference>
<dbReference type="PROSITE" id="PS00903">
    <property type="entry name" value="CYT_DCMP_DEAMINASES_1"/>
    <property type="match status" value="1"/>
</dbReference>
<dbReference type="GO" id="GO:0006220">
    <property type="term" value="P:pyrimidine nucleotide metabolic process"/>
    <property type="evidence" value="ECO:0007669"/>
    <property type="project" value="InterPro"/>
</dbReference>
<keyword evidence="3" id="KW-0479">Metal-binding</keyword>
<comment type="caution">
    <text evidence="7">The sequence shown here is derived from an EMBL/GenBank/DDBJ whole genome shotgun (WGS) entry which is preliminary data.</text>
</comment>
<dbReference type="GO" id="GO:0005737">
    <property type="term" value="C:cytoplasm"/>
    <property type="evidence" value="ECO:0007669"/>
    <property type="project" value="TreeGrafter"/>
</dbReference>
<dbReference type="PROSITE" id="PS51747">
    <property type="entry name" value="CYT_DCMP_DEAMINASES_2"/>
    <property type="match status" value="1"/>
</dbReference>
<proteinExistence type="inferred from homology"/>
<evidence type="ECO:0000259" key="6">
    <source>
        <dbReference type="PROSITE" id="PS51747"/>
    </source>
</evidence>
<comment type="cofactor">
    <cofactor evidence="1">
        <name>Zn(2+)</name>
        <dbReference type="ChEBI" id="CHEBI:29105"/>
    </cofactor>
</comment>
<dbReference type="InterPro" id="IPR035105">
    <property type="entry name" value="Deoxycytidylate_deaminase_dom"/>
</dbReference>
<dbReference type="GO" id="GO:0004132">
    <property type="term" value="F:dCMP deaminase activity"/>
    <property type="evidence" value="ECO:0007669"/>
    <property type="project" value="InterPro"/>
</dbReference>
<gene>
    <name evidence="7" type="ORF">H1016_04855</name>
</gene>
<dbReference type="CDD" id="cd01286">
    <property type="entry name" value="deoxycytidylate_deaminase"/>
    <property type="match status" value="1"/>
</dbReference>
<dbReference type="AlphaFoldDB" id="A0A832V5X8"/>
<evidence type="ECO:0000256" key="4">
    <source>
        <dbReference type="ARBA" id="ARBA00022801"/>
    </source>
</evidence>
<evidence type="ECO:0000256" key="1">
    <source>
        <dbReference type="ARBA" id="ARBA00001947"/>
    </source>
</evidence>
<dbReference type="Gene3D" id="3.40.140.10">
    <property type="entry name" value="Cytidine Deaminase, domain 2"/>
    <property type="match status" value="1"/>
</dbReference>
<keyword evidence="5" id="KW-0862">Zinc</keyword>
<sequence>MTTKRPSLDEYFMDITNLVKERSTCNRAHVGVVVVKDKRIISTGYNGAPQGMPHCTEVGCNITKVKHPQSEHIEDHCTRTLHAEQNAIIQAAIFGVSINGGTMFCTHSPCYNCAKMIINAGIKEFVYQTGYPDKFSEEIFTQCDVKLRKFEKK</sequence>
<keyword evidence="4" id="KW-0378">Hydrolase</keyword>
<dbReference type="PANTHER" id="PTHR11086">
    <property type="entry name" value="DEOXYCYTIDYLATE DEAMINASE-RELATED"/>
    <property type="match status" value="1"/>
</dbReference>
<dbReference type="Proteomes" id="UP000646946">
    <property type="component" value="Unassembled WGS sequence"/>
</dbReference>
<accession>A0A832V5X8</accession>
<dbReference type="InterPro" id="IPR016473">
    <property type="entry name" value="dCMP_deaminase"/>
</dbReference>
<comment type="similarity">
    <text evidence="2">Belongs to the cytidine and deoxycytidylate deaminase family.</text>
</comment>
<feature type="domain" description="CMP/dCMP-type deaminase" evidence="6">
    <location>
        <begin position="7"/>
        <end position="138"/>
    </location>
</feature>
<evidence type="ECO:0000313" key="7">
    <source>
        <dbReference type="EMBL" id="HIK00840.1"/>
    </source>
</evidence>
<dbReference type="InterPro" id="IPR002125">
    <property type="entry name" value="CMP_dCMP_dom"/>
</dbReference>
<dbReference type="InterPro" id="IPR016192">
    <property type="entry name" value="APOBEC/CMP_deaminase_Zn-bd"/>
</dbReference>
<evidence type="ECO:0000256" key="2">
    <source>
        <dbReference type="ARBA" id="ARBA00006576"/>
    </source>
</evidence>
<evidence type="ECO:0000256" key="5">
    <source>
        <dbReference type="ARBA" id="ARBA00022833"/>
    </source>
</evidence>
<dbReference type="SUPFAM" id="SSF53927">
    <property type="entry name" value="Cytidine deaminase-like"/>
    <property type="match status" value="1"/>
</dbReference>
<dbReference type="EMBL" id="DVAB01000039">
    <property type="protein sequence ID" value="HIK00840.1"/>
    <property type="molecule type" value="Genomic_DNA"/>
</dbReference>
<name>A0A832V5X8_9ARCH</name>
<protein>
    <submittedName>
        <fullName evidence="7">Cytidine/deoxycytidylate deaminase family protein</fullName>
    </submittedName>
</protein>
<dbReference type="PANTHER" id="PTHR11086:SF18">
    <property type="entry name" value="DEOXYCYTIDYLATE DEAMINASE"/>
    <property type="match status" value="1"/>
</dbReference>
<dbReference type="GO" id="GO:0008270">
    <property type="term" value="F:zinc ion binding"/>
    <property type="evidence" value="ECO:0007669"/>
    <property type="project" value="InterPro"/>
</dbReference>
<dbReference type="InterPro" id="IPR016193">
    <property type="entry name" value="Cytidine_deaminase-like"/>
</dbReference>